<dbReference type="EMBL" id="CM042018">
    <property type="protein sequence ID" value="KAI3827423.1"/>
    <property type="molecule type" value="Genomic_DNA"/>
</dbReference>
<organism evidence="1 2">
    <name type="scientific">Smallanthus sonchifolius</name>
    <dbReference type="NCBI Taxonomy" id="185202"/>
    <lineage>
        <taxon>Eukaryota</taxon>
        <taxon>Viridiplantae</taxon>
        <taxon>Streptophyta</taxon>
        <taxon>Embryophyta</taxon>
        <taxon>Tracheophyta</taxon>
        <taxon>Spermatophyta</taxon>
        <taxon>Magnoliopsida</taxon>
        <taxon>eudicotyledons</taxon>
        <taxon>Gunneridae</taxon>
        <taxon>Pentapetalae</taxon>
        <taxon>asterids</taxon>
        <taxon>campanulids</taxon>
        <taxon>Asterales</taxon>
        <taxon>Asteraceae</taxon>
        <taxon>Asteroideae</taxon>
        <taxon>Heliantheae alliance</taxon>
        <taxon>Millerieae</taxon>
        <taxon>Smallanthus</taxon>
    </lineage>
</organism>
<gene>
    <name evidence="1" type="ORF">L1987_01497</name>
</gene>
<keyword evidence="2" id="KW-1185">Reference proteome</keyword>
<accession>A0ACB9K598</accession>
<sequence>MAERVFSFKRLANGQRRQSKGVTGHNTRFFHWFEHTKFVNSICSSTGLSLLYNMRHLYSCVVDFCSRTPSARAALASHMDVDKLREGTSKSNAEVNFRLRLDCVSGNSRTKVEEDGLAAKIRHGENNFVLLH</sequence>
<evidence type="ECO:0000313" key="1">
    <source>
        <dbReference type="EMBL" id="KAI3827423.1"/>
    </source>
</evidence>
<evidence type="ECO:0000313" key="2">
    <source>
        <dbReference type="Proteomes" id="UP001056120"/>
    </source>
</evidence>
<reference evidence="2" key="1">
    <citation type="journal article" date="2022" name="Mol. Ecol. Resour.">
        <title>The genomes of chicory, endive, great burdock and yacon provide insights into Asteraceae palaeo-polyploidization history and plant inulin production.</title>
        <authorList>
            <person name="Fan W."/>
            <person name="Wang S."/>
            <person name="Wang H."/>
            <person name="Wang A."/>
            <person name="Jiang F."/>
            <person name="Liu H."/>
            <person name="Zhao H."/>
            <person name="Xu D."/>
            <person name="Zhang Y."/>
        </authorList>
    </citation>
    <scope>NUCLEOTIDE SEQUENCE [LARGE SCALE GENOMIC DNA]</scope>
    <source>
        <strain evidence="2">cv. Yunnan</strain>
    </source>
</reference>
<proteinExistence type="predicted"/>
<protein>
    <submittedName>
        <fullName evidence="1">Uncharacterized protein</fullName>
    </submittedName>
</protein>
<name>A0ACB9K598_9ASTR</name>
<reference evidence="1 2" key="2">
    <citation type="journal article" date="2022" name="Mol. Ecol. Resour.">
        <title>The genomes of chicory, endive, great burdock and yacon provide insights into Asteraceae paleo-polyploidization history and plant inulin production.</title>
        <authorList>
            <person name="Fan W."/>
            <person name="Wang S."/>
            <person name="Wang H."/>
            <person name="Wang A."/>
            <person name="Jiang F."/>
            <person name="Liu H."/>
            <person name="Zhao H."/>
            <person name="Xu D."/>
            <person name="Zhang Y."/>
        </authorList>
    </citation>
    <scope>NUCLEOTIDE SEQUENCE [LARGE SCALE GENOMIC DNA]</scope>
    <source>
        <strain evidence="2">cv. Yunnan</strain>
        <tissue evidence="1">Leaves</tissue>
    </source>
</reference>
<comment type="caution">
    <text evidence="1">The sequence shown here is derived from an EMBL/GenBank/DDBJ whole genome shotgun (WGS) entry which is preliminary data.</text>
</comment>
<dbReference type="Proteomes" id="UP001056120">
    <property type="component" value="Linkage Group LG01"/>
</dbReference>